<dbReference type="InterPro" id="IPR010432">
    <property type="entry name" value="RDD"/>
</dbReference>
<dbReference type="InterPro" id="IPR051791">
    <property type="entry name" value="Pra-immunoreactive"/>
</dbReference>
<dbReference type="PANTHER" id="PTHR36115">
    <property type="entry name" value="PROLINE-RICH ANTIGEN HOMOLOG-RELATED"/>
    <property type="match status" value="1"/>
</dbReference>
<evidence type="ECO:0000256" key="5">
    <source>
        <dbReference type="ARBA" id="ARBA00023136"/>
    </source>
</evidence>
<comment type="caution">
    <text evidence="8">The sequence shown here is derived from an EMBL/GenBank/DDBJ whole genome shotgun (WGS) entry which is preliminary data.</text>
</comment>
<dbReference type="PANTHER" id="PTHR36115:SF10">
    <property type="entry name" value="RDD DOMAIN-CONTAINING PROTEIN"/>
    <property type="match status" value="1"/>
</dbReference>
<feature type="transmembrane region" description="Helical" evidence="6">
    <location>
        <begin position="21"/>
        <end position="52"/>
    </location>
</feature>
<keyword evidence="3 6" id="KW-0812">Transmembrane</keyword>
<name>A0A2T3P257_9GAMM</name>
<evidence type="ECO:0000259" key="7">
    <source>
        <dbReference type="Pfam" id="PF06271"/>
    </source>
</evidence>
<dbReference type="OrthoDB" id="9793824at2"/>
<feature type="transmembrane region" description="Helical" evidence="6">
    <location>
        <begin position="72"/>
        <end position="94"/>
    </location>
</feature>
<evidence type="ECO:0000313" key="9">
    <source>
        <dbReference type="Proteomes" id="UP000240481"/>
    </source>
</evidence>
<comment type="subcellular location">
    <subcellularLocation>
        <location evidence="1">Cell membrane</location>
        <topology evidence="1">Multi-pass membrane protein</topology>
    </subcellularLocation>
</comment>
<dbReference type="AlphaFoldDB" id="A0A2T3P257"/>
<keyword evidence="5 6" id="KW-0472">Membrane</keyword>
<sequence>MKKKQQKVQPSKEYATLLRRLGAWLYDVLIVAAVLMLAGGIAMALVAGLLQLGMLDISGYEDVSAYLGKHPIAGMLYSGYLAAVIIAFYAFFWCKAGQTLGMRAWKLRLQNSDGSNIRLTQAFIRMATSAFGLGNFIALFSKEKQSFQDIMAECEMIITPKVH</sequence>
<dbReference type="RefSeq" id="WP_107303037.1">
    <property type="nucleotide sequence ID" value="NZ_AP024852.1"/>
</dbReference>
<protein>
    <recommendedName>
        <fullName evidence="7">RDD domain-containing protein</fullName>
    </recommendedName>
</protein>
<evidence type="ECO:0000256" key="3">
    <source>
        <dbReference type="ARBA" id="ARBA00022692"/>
    </source>
</evidence>
<proteinExistence type="predicted"/>
<keyword evidence="4 6" id="KW-1133">Transmembrane helix</keyword>
<feature type="domain" description="RDD" evidence="7">
    <location>
        <begin position="14"/>
        <end position="152"/>
    </location>
</feature>
<evidence type="ECO:0000256" key="4">
    <source>
        <dbReference type="ARBA" id="ARBA00022989"/>
    </source>
</evidence>
<dbReference type="EMBL" id="PYLZ01000013">
    <property type="protein sequence ID" value="PSW22558.1"/>
    <property type="molecule type" value="Genomic_DNA"/>
</dbReference>
<dbReference type="Proteomes" id="UP000240481">
    <property type="component" value="Unassembled WGS sequence"/>
</dbReference>
<evidence type="ECO:0000256" key="1">
    <source>
        <dbReference type="ARBA" id="ARBA00004651"/>
    </source>
</evidence>
<dbReference type="GO" id="GO:0005886">
    <property type="term" value="C:plasma membrane"/>
    <property type="evidence" value="ECO:0007669"/>
    <property type="project" value="UniProtKB-SubCell"/>
</dbReference>
<evidence type="ECO:0000256" key="2">
    <source>
        <dbReference type="ARBA" id="ARBA00022475"/>
    </source>
</evidence>
<gene>
    <name evidence="8" type="ORF">C9I94_20400</name>
</gene>
<accession>A0A2T3P257</accession>
<dbReference type="Pfam" id="PF06271">
    <property type="entry name" value="RDD"/>
    <property type="match status" value="1"/>
</dbReference>
<organism evidence="8 9">
    <name type="scientific">Photobacterium swingsii</name>
    <dbReference type="NCBI Taxonomy" id="680026"/>
    <lineage>
        <taxon>Bacteria</taxon>
        <taxon>Pseudomonadati</taxon>
        <taxon>Pseudomonadota</taxon>
        <taxon>Gammaproteobacteria</taxon>
        <taxon>Vibrionales</taxon>
        <taxon>Vibrionaceae</taxon>
        <taxon>Photobacterium</taxon>
    </lineage>
</organism>
<keyword evidence="9" id="KW-1185">Reference proteome</keyword>
<reference evidence="8 9" key="1">
    <citation type="submission" date="2018-01" db="EMBL/GenBank/DDBJ databases">
        <title>Whole genome sequencing of Histamine producing bacteria.</title>
        <authorList>
            <person name="Butler K."/>
        </authorList>
    </citation>
    <scope>NUCLEOTIDE SEQUENCE [LARGE SCALE GENOMIC DNA]</scope>
    <source>
        <strain evidence="8 9">DSM 24669</strain>
    </source>
</reference>
<keyword evidence="2" id="KW-1003">Cell membrane</keyword>
<evidence type="ECO:0000313" key="8">
    <source>
        <dbReference type="EMBL" id="PSW22558.1"/>
    </source>
</evidence>
<evidence type="ECO:0000256" key="6">
    <source>
        <dbReference type="SAM" id="Phobius"/>
    </source>
</evidence>